<keyword evidence="2" id="KW-0805">Transcription regulation</keyword>
<dbReference type="Gene3D" id="2.20.25.670">
    <property type="entry name" value="GCM domain, large subdomain"/>
    <property type="match status" value="1"/>
</dbReference>
<evidence type="ECO:0000313" key="10">
    <source>
        <dbReference type="WBParaSite" id="ECPE_0000459401-mRNA-1"/>
    </source>
</evidence>
<accession>A0A183AC97</accession>
<evidence type="ECO:0000313" key="9">
    <source>
        <dbReference type="Proteomes" id="UP000272942"/>
    </source>
</evidence>
<dbReference type="WBParaSite" id="ECPE_0000459401-mRNA-1">
    <property type="protein sequence ID" value="ECPE_0000459401-mRNA-1"/>
    <property type="gene ID" value="ECPE_0000459401"/>
</dbReference>
<reference evidence="8 9" key="2">
    <citation type="submission" date="2018-11" db="EMBL/GenBank/DDBJ databases">
        <authorList>
            <consortium name="Pathogen Informatics"/>
        </authorList>
    </citation>
    <scope>NUCLEOTIDE SEQUENCE [LARGE SCALE GENOMIC DNA]</scope>
    <source>
        <strain evidence="8 9">Egypt</strain>
    </source>
</reference>
<feature type="region of interest" description="Disordered" evidence="6">
    <location>
        <begin position="146"/>
        <end position="168"/>
    </location>
</feature>
<protein>
    <submittedName>
        <fullName evidence="10">GCM domain-containing protein</fullName>
    </submittedName>
</protein>
<evidence type="ECO:0000313" key="8">
    <source>
        <dbReference type="EMBL" id="VDP73017.1"/>
    </source>
</evidence>
<keyword evidence="3" id="KW-0238">DNA-binding</keyword>
<evidence type="ECO:0000256" key="6">
    <source>
        <dbReference type="SAM" id="MobiDB-lite"/>
    </source>
</evidence>
<evidence type="ECO:0000256" key="1">
    <source>
        <dbReference type="ARBA" id="ARBA00022473"/>
    </source>
</evidence>
<dbReference type="InterPro" id="IPR043020">
    <property type="entry name" value="GCM_large"/>
</dbReference>
<dbReference type="InterPro" id="IPR039791">
    <property type="entry name" value="GCM"/>
</dbReference>
<dbReference type="AlphaFoldDB" id="A0A183AC97"/>
<feature type="region of interest" description="Disordered" evidence="6">
    <location>
        <begin position="1"/>
        <end position="42"/>
    </location>
</feature>
<feature type="compositionally biased region" description="Basic and acidic residues" evidence="6">
    <location>
        <begin position="1"/>
        <end position="15"/>
    </location>
</feature>
<dbReference type="InterPro" id="IPR003902">
    <property type="entry name" value="Tscrpt_reg_GCM"/>
</dbReference>
<dbReference type="GO" id="GO:0000978">
    <property type="term" value="F:RNA polymerase II cis-regulatory region sequence-specific DNA binding"/>
    <property type="evidence" value="ECO:0007669"/>
    <property type="project" value="TreeGrafter"/>
</dbReference>
<evidence type="ECO:0000259" key="7">
    <source>
        <dbReference type="PROSITE" id="PS50807"/>
    </source>
</evidence>
<gene>
    <name evidence="8" type="ORF">ECPE_LOCUS4582</name>
</gene>
<keyword evidence="4" id="KW-0804">Transcription</keyword>
<dbReference type="Proteomes" id="UP000272942">
    <property type="component" value="Unassembled WGS sequence"/>
</dbReference>
<name>A0A183AC97_9TREM</name>
<organism evidence="10">
    <name type="scientific">Echinostoma caproni</name>
    <dbReference type="NCBI Taxonomy" id="27848"/>
    <lineage>
        <taxon>Eukaryota</taxon>
        <taxon>Metazoa</taxon>
        <taxon>Spiralia</taxon>
        <taxon>Lophotrochozoa</taxon>
        <taxon>Platyhelminthes</taxon>
        <taxon>Trematoda</taxon>
        <taxon>Digenea</taxon>
        <taxon>Plagiorchiida</taxon>
        <taxon>Echinostomata</taxon>
        <taxon>Echinostomatoidea</taxon>
        <taxon>Echinostomatidae</taxon>
        <taxon>Echinostoma</taxon>
    </lineage>
</organism>
<evidence type="ECO:0000256" key="5">
    <source>
        <dbReference type="ARBA" id="ARBA00023242"/>
    </source>
</evidence>
<evidence type="ECO:0000256" key="3">
    <source>
        <dbReference type="ARBA" id="ARBA00023125"/>
    </source>
</evidence>
<dbReference type="Gene3D" id="3.30.70.3530">
    <property type="entry name" value="GCM motif"/>
    <property type="match status" value="1"/>
</dbReference>
<dbReference type="OrthoDB" id="6241117at2759"/>
<dbReference type="PANTHER" id="PTHR12414">
    <property type="entry name" value="GLIAL CELLS MISSING RELATED/GLIDE"/>
    <property type="match status" value="1"/>
</dbReference>
<dbReference type="InterPro" id="IPR043021">
    <property type="entry name" value="GCM_small"/>
</dbReference>
<dbReference type="InterPro" id="IPR036115">
    <property type="entry name" value="GCM_dom_sf"/>
</dbReference>
<dbReference type="EMBL" id="UZAN01041437">
    <property type="protein sequence ID" value="VDP73017.1"/>
    <property type="molecule type" value="Genomic_DNA"/>
</dbReference>
<dbReference type="GO" id="GO:0042063">
    <property type="term" value="P:gliogenesis"/>
    <property type="evidence" value="ECO:0007669"/>
    <property type="project" value="TreeGrafter"/>
</dbReference>
<dbReference type="PROSITE" id="PS50807">
    <property type="entry name" value="GCM"/>
    <property type="match status" value="1"/>
</dbReference>
<sequence length="1030" mass="111936">MHVHEKRDHKDVTKEKRLRNISSRQRTKAGGTVNGNTHTGMTVTATSQSTMGTTGIWTWCELADSSDDHLFRRDANHVIPNQKFSALGGPALPAHASSSAITPPLAMNTTKHQPAFHSMPASAGLASWTAGSTWYGTTTNTCTKTTTTLTSPSQSSSSSSSVPSVSSSSLTTSAAVDPVSFTNSHPREPSEATVISNSFDLCPSHSNATDYTLGSCSGASTRQNLPVGIIQPDAYDPSTHGQWSTFHSPSSVQLCRISEQSGRMDIDGCASEHLVQSPPKVSNHILDSKHQWDIKDVKLPKVTSFDTYDQWPTGHCRRVYPQSCERARRHQSGWAMRNTNNHNPQVLKKSCLGVLECSVGCMVQGKPLSLRPAICDKARKKQTRSIASSSGGLLGGDQTGSRGLLFPGLPQAAELLPGLVSSALNGPVNAVSVDMLCLPTVSSNMGQKLTGQKLSGYSHRSAFRMEKKTGRSVADRREKRSTLTGNKLPRIIGAQKPVSGMIDWDHTQARSMIGPKRARRGVRRKLIPDDMDNILVHGDVMSHMISPFGSIQTAQTPPLPSIQPIQLSSYSCSQICTTSSQISPTASYYPPIQGSQSEWQSGIFSQPQSAVSLQVLRMNEEHTTLESMSEVIPTHATYDNAPTGSIPYQSDSTIPVTSCTVPTLVFGSDMPHSTETSNLFCLSFPSNHTPPNLSSSTAPIQIDNGAQITSDYSSLPVGMTYTSLSRTHSSYSSDHPIRLIDQLSPNKCEFNPVHQTPDWYMPTSPPGRTPITPASCVVHSSLWPTDRSEQTCYPITLEESSIPTHTDESVDCCQTVPPEHNADCFSTYHPYTWPSEQSRPEHSVSSSEPSTIHYPIEIAQDPNSMEVSHLRDWLSHDPQTDIEWNPWSGPANNSTTTDEMNVNFTAGFAWPTNLYTAGMNTDSQVVEIPDGEDWFITSTTTGQTIIPGAETSLTSSASANIGVMESPKQNTRIPAMDEFLVTMNPNLSGSNPLSDHEPCSRASYLTNCSDGVSIQWTDTDLVSIEPWLRE</sequence>
<keyword evidence="9" id="KW-1185">Reference proteome</keyword>
<dbReference type="GO" id="GO:0005634">
    <property type="term" value="C:nucleus"/>
    <property type="evidence" value="ECO:0007669"/>
    <property type="project" value="TreeGrafter"/>
</dbReference>
<reference evidence="10" key="1">
    <citation type="submission" date="2016-06" db="UniProtKB">
        <authorList>
            <consortium name="WormBaseParasite"/>
        </authorList>
    </citation>
    <scope>IDENTIFICATION</scope>
</reference>
<dbReference type="PANTHER" id="PTHR12414:SF8">
    <property type="entry name" value="TRANSCRIPTION FACTOR GLIAL CELLS MISSING-RELATED"/>
    <property type="match status" value="1"/>
</dbReference>
<proteinExistence type="predicted"/>
<dbReference type="SUPFAM" id="SSF90073">
    <property type="entry name" value="GCM domain"/>
    <property type="match status" value="1"/>
</dbReference>
<dbReference type="GO" id="GO:0001228">
    <property type="term" value="F:DNA-binding transcription activator activity, RNA polymerase II-specific"/>
    <property type="evidence" value="ECO:0007669"/>
    <property type="project" value="InterPro"/>
</dbReference>
<keyword evidence="1" id="KW-0217">Developmental protein</keyword>
<evidence type="ECO:0000256" key="2">
    <source>
        <dbReference type="ARBA" id="ARBA00023015"/>
    </source>
</evidence>
<dbReference type="Pfam" id="PF03615">
    <property type="entry name" value="GCM"/>
    <property type="match status" value="1"/>
</dbReference>
<keyword evidence="5" id="KW-0539">Nucleus</keyword>
<evidence type="ECO:0000256" key="4">
    <source>
        <dbReference type="ARBA" id="ARBA00023163"/>
    </source>
</evidence>
<feature type="domain" description="GCM" evidence="7">
    <location>
        <begin position="290"/>
        <end position="443"/>
    </location>
</feature>